<dbReference type="InterPro" id="IPR024047">
    <property type="entry name" value="MM3350-like_sf"/>
</dbReference>
<organism evidence="2 3">
    <name type="scientific">Phocaeicola intestinalis</name>
    <dbReference type="NCBI Taxonomy" id="2762212"/>
    <lineage>
        <taxon>Bacteria</taxon>
        <taxon>Pseudomonadati</taxon>
        <taxon>Bacteroidota</taxon>
        <taxon>Bacteroidia</taxon>
        <taxon>Bacteroidales</taxon>
        <taxon>Bacteroidaceae</taxon>
        <taxon>Phocaeicola</taxon>
    </lineage>
</organism>
<dbReference type="RefSeq" id="WP_191764789.1">
    <property type="nucleotide sequence ID" value="NZ_JACSPP010000049.1"/>
</dbReference>
<dbReference type="EMBL" id="JACSPP010000049">
    <property type="protein sequence ID" value="MBD8041390.1"/>
    <property type="molecule type" value="Genomic_DNA"/>
</dbReference>
<dbReference type="Gene3D" id="3.10.290.30">
    <property type="entry name" value="MM3350-like"/>
    <property type="match status" value="1"/>
</dbReference>
<evidence type="ECO:0000313" key="3">
    <source>
        <dbReference type="Proteomes" id="UP000620874"/>
    </source>
</evidence>
<accession>A0ABR8YAZ8</accession>
<dbReference type="PANTHER" id="PTHR41878:SF1">
    <property type="entry name" value="TNPR PROTEIN"/>
    <property type="match status" value="1"/>
</dbReference>
<dbReference type="SUPFAM" id="SSF159941">
    <property type="entry name" value="MM3350-like"/>
    <property type="match status" value="1"/>
</dbReference>
<evidence type="ECO:0000259" key="1">
    <source>
        <dbReference type="Pfam" id="PF07929"/>
    </source>
</evidence>
<evidence type="ECO:0000313" key="2">
    <source>
        <dbReference type="EMBL" id="MBD8041390.1"/>
    </source>
</evidence>
<name>A0ABR8YAZ8_9BACT</name>
<gene>
    <name evidence="2" type="ORF">H9625_13270</name>
</gene>
<reference evidence="2 3" key="1">
    <citation type="submission" date="2020-08" db="EMBL/GenBank/DDBJ databases">
        <title>A Genomic Blueprint of the Chicken Gut Microbiome.</title>
        <authorList>
            <person name="Gilroy R."/>
            <person name="Ravi A."/>
            <person name="Getino M."/>
            <person name="Pursley I."/>
            <person name="Horton D.L."/>
            <person name="Alikhan N.-F."/>
            <person name="Baker D."/>
            <person name="Gharbi K."/>
            <person name="Hall N."/>
            <person name="Watson M."/>
            <person name="Adriaenssens E.M."/>
            <person name="Foster-Nyarko E."/>
            <person name="Jarju S."/>
            <person name="Secka A."/>
            <person name="Antonio M."/>
            <person name="Oren A."/>
            <person name="Chaudhuri R."/>
            <person name="La Ragione R.M."/>
            <person name="Hildebrand F."/>
            <person name="Pallen M.J."/>
        </authorList>
    </citation>
    <scope>NUCLEOTIDE SEQUENCE [LARGE SCALE GENOMIC DNA]</scope>
    <source>
        <strain evidence="2 3">Sa1CVN1</strain>
    </source>
</reference>
<dbReference type="InterPro" id="IPR012912">
    <property type="entry name" value="Plasmid_pRiA4b_Orf3-like"/>
</dbReference>
<sequence>MTYQFKIQIKGITKPPVWRRILVPDSFTFQQFHFVIQEAFGWENAHLYSFSDKAYGGSFYISEPDEMDAFSFAPRKDASKLKLRTFWGKDSSKSLVYWYDFGDDWIHTIKLEAVSDEALLHARCLAGKGTCPPEDCGGVPGYEYMKGLLEEDPESEEAQEMREWLGLEDGETWDANYFNLEATNLYLSQL</sequence>
<protein>
    <submittedName>
        <fullName evidence="2">Plasmid pRiA4b ORF-3 family protein</fullName>
    </submittedName>
</protein>
<dbReference type="Pfam" id="PF07929">
    <property type="entry name" value="PRiA4_ORF3"/>
    <property type="match status" value="1"/>
</dbReference>
<dbReference type="PANTHER" id="PTHR41878">
    <property type="entry name" value="LEXA REPRESSOR-RELATED"/>
    <property type="match status" value="1"/>
</dbReference>
<dbReference type="Proteomes" id="UP000620874">
    <property type="component" value="Unassembled WGS sequence"/>
</dbReference>
<keyword evidence="3" id="KW-1185">Reference proteome</keyword>
<proteinExistence type="predicted"/>
<feature type="domain" description="Plasmid pRiA4b Orf3-like" evidence="1">
    <location>
        <begin position="2"/>
        <end position="181"/>
    </location>
</feature>
<comment type="caution">
    <text evidence="2">The sequence shown here is derived from an EMBL/GenBank/DDBJ whole genome shotgun (WGS) entry which is preliminary data.</text>
</comment>